<evidence type="ECO:0000256" key="2">
    <source>
        <dbReference type="ARBA" id="ARBA00022771"/>
    </source>
</evidence>
<dbReference type="PANTHER" id="PTHR46016">
    <property type="entry name" value="ZINC FINGER, RING/FYVE/PHD-TYPE"/>
    <property type="match status" value="1"/>
</dbReference>
<dbReference type="GO" id="GO:0000209">
    <property type="term" value="P:protein polyubiquitination"/>
    <property type="evidence" value="ECO:0007669"/>
    <property type="project" value="TreeGrafter"/>
</dbReference>
<feature type="compositionally biased region" description="Basic and acidic residues" evidence="5">
    <location>
        <begin position="142"/>
        <end position="151"/>
    </location>
</feature>
<evidence type="ECO:0000256" key="5">
    <source>
        <dbReference type="SAM" id="MobiDB-lite"/>
    </source>
</evidence>
<evidence type="ECO:0000256" key="4">
    <source>
        <dbReference type="PROSITE-ProRule" id="PRU00175"/>
    </source>
</evidence>
<name>A0A7S1W7B3_NEODS</name>
<keyword evidence="1" id="KW-0479">Metal-binding</keyword>
<dbReference type="AlphaFoldDB" id="A0A7S1W7B3"/>
<evidence type="ECO:0000259" key="6">
    <source>
        <dbReference type="PROSITE" id="PS50089"/>
    </source>
</evidence>
<proteinExistence type="predicted"/>
<keyword evidence="2 4" id="KW-0863">Zinc-finger</keyword>
<protein>
    <recommendedName>
        <fullName evidence="6">RING-type domain-containing protein</fullName>
    </recommendedName>
</protein>
<reference evidence="7" key="1">
    <citation type="submission" date="2021-01" db="EMBL/GenBank/DDBJ databases">
        <authorList>
            <person name="Corre E."/>
            <person name="Pelletier E."/>
            <person name="Niang G."/>
            <person name="Scheremetjew M."/>
            <person name="Finn R."/>
            <person name="Kale V."/>
            <person name="Holt S."/>
            <person name="Cochrane G."/>
            <person name="Meng A."/>
            <person name="Brown T."/>
            <person name="Cohen L."/>
        </authorList>
    </citation>
    <scope>NUCLEOTIDE SEQUENCE</scope>
    <source>
        <strain evidence="7">CCAP 1951/1</strain>
    </source>
</reference>
<keyword evidence="3" id="KW-0862">Zinc</keyword>
<gene>
    <name evidence="7" type="ORF">NDES1114_LOCUS33457</name>
</gene>
<organism evidence="7">
    <name type="scientific">Neobodo designis</name>
    <name type="common">Flagellated protozoan</name>
    <name type="synonym">Bodo designis</name>
    <dbReference type="NCBI Taxonomy" id="312471"/>
    <lineage>
        <taxon>Eukaryota</taxon>
        <taxon>Discoba</taxon>
        <taxon>Euglenozoa</taxon>
        <taxon>Kinetoplastea</taxon>
        <taxon>Metakinetoplastina</taxon>
        <taxon>Neobodonida</taxon>
        <taxon>Neobodo</taxon>
    </lineage>
</organism>
<dbReference type="InterPro" id="IPR017907">
    <property type="entry name" value="Znf_RING_CS"/>
</dbReference>
<dbReference type="SMART" id="SM00184">
    <property type="entry name" value="RING"/>
    <property type="match status" value="1"/>
</dbReference>
<evidence type="ECO:0000256" key="3">
    <source>
        <dbReference type="ARBA" id="ARBA00022833"/>
    </source>
</evidence>
<dbReference type="InterPro" id="IPR051438">
    <property type="entry name" value="RNF_E3_ubiq-protein_ligase"/>
</dbReference>
<dbReference type="Pfam" id="PF00097">
    <property type="entry name" value="zf-C3HC4"/>
    <property type="match status" value="1"/>
</dbReference>
<dbReference type="GO" id="GO:0061630">
    <property type="term" value="F:ubiquitin protein ligase activity"/>
    <property type="evidence" value="ECO:0007669"/>
    <property type="project" value="TreeGrafter"/>
</dbReference>
<dbReference type="SUPFAM" id="SSF57850">
    <property type="entry name" value="RING/U-box"/>
    <property type="match status" value="1"/>
</dbReference>
<dbReference type="InterPro" id="IPR001841">
    <property type="entry name" value="Znf_RING"/>
</dbReference>
<evidence type="ECO:0000256" key="1">
    <source>
        <dbReference type="ARBA" id="ARBA00022723"/>
    </source>
</evidence>
<dbReference type="InterPro" id="IPR018957">
    <property type="entry name" value="Znf_C3HC4_RING-type"/>
</dbReference>
<feature type="domain" description="RING-type" evidence="6">
    <location>
        <begin position="15"/>
        <end position="50"/>
    </location>
</feature>
<accession>A0A7S1W7B3</accession>
<dbReference type="PROSITE" id="PS00518">
    <property type="entry name" value="ZF_RING_1"/>
    <property type="match status" value="1"/>
</dbReference>
<dbReference type="GO" id="GO:0008270">
    <property type="term" value="F:zinc ion binding"/>
    <property type="evidence" value="ECO:0007669"/>
    <property type="project" value="UniProtKB-KW"/>
</dbReference>
<dbReference type="Gene3D" id="3.30.40.10">
    <property type="entry name" value="Zinc/RING finger domain, C3HC4 (zinc finger)"/>
    <property type="match status" value="1"/>
</dbReference>
<sequence>MSFTVTGTYNPYVECDICLEPWFDPVELRPCEHLFCRRCIAKCLDCPDCRAPIQAQHEPSPVLARIAGRTEVRCDLCQWTGTRAEQGGHLTACPKGMGLAAAAFSGGGGAGSTTTLLSGADRGAAKERQARRASAAVVHTPTDPKHADPRRPWITYSLGPKTYERFAAAFDRHATREGSADRGDEPVLASPEAMGRFLADSGRFGPTVSPRDALIFFVDADINRCGRVPRHFAIRFASLNMPPQARKSYRYDADEDDEEEEELDLGGGIVAYGREPQIARAVGGIPDVGGIGGAATIDSGDFGIDGIDDIGGVSRHLAGI</sequence>
<dbReference type="PANTHER" id="PTHR46016:SF1">
    <property type="entry name" value="RING-TYPE DOMAIN-CONTAINING PROTEIN"/>
    <property type="match status" value="1"/>
</dbReference>
<dbReference type="GO" id="GO:0006511">
    <property type="term" value="P:ubiquitin-dependent protein catabolic process"/>
    <property type="evidence" value="ECO:0007669"/>
    <property type="project" value="TreeGrafter"/>
</dbReference>
<feature type="region of interest" description="Disordered" evidence="5">
    <location>
        <begin position="132"/>
        <end position="152"/>
    </location>
</feature>
<dbReference type="InterPro" id="IPR013083">
    <property type="entry name" value="Znf_RING/FYVE/PHD"/>
</dbReference>
<dbReference type="EMBL" id="HBGF01049970">
    <property type="protein sequence ID" value="CAD9152171.1"/>
    <property type="molecule type" value="Transcribed_RNA"/>
</dbReference>
<dbReference type="PROSITE" id="PS50089">
    <property type="entry name" value="ZF_RING_2"/>
    <property type="match status" value="1"/>
</dbReference>
<evidence type="ECO:0000313" key="7">
    <source>
        <dbReference type="EMBL" id="CAD9152171.1"/>
    </source>
</evidence>